<evidence type="ECO:0000313" key="2">
    <source>
        <dbReference type="Proteomes" id="UP001139409"/>
    </source>
</evidence>
<gene>
    <name evidence="1" type="ORF">LDX50_30475</name>
</gene>
<protein>
    <submittedName>
        <fullName evidence="1">DUF2480 family protein</fullName>
    </submittedName>
</protein>
<dbReference type="EMBL" id="JAIXNE010000011">
    <property type="protein sequence ID" value="MCA6079237.1"/>
    <property type="molecule type" value="Genomic_DNA"/>
</dbReference>
<dbReference type="AlphaFoldDB" id="A0A9X1HZ15"/>
<reference evidence="1" key="1">
    <citation type="submission" date="2021-09" db="EMBL/GenBank/DDBJ databases">
        <title>Fulvivirga sp. isolated from coastal sediment.</title>
        <authorList>
            <person name="Yu H."/>
        </authorList>
    </citation>
    <scope>NUCLEOTIDE SEQUENCE</scope>
    <source>
        <strain evidence="1">1062</strain>
    </source>
</reference>
<dbReference type="Pfam" id="PF10652">
    <property type="entry name" value="DUF2480"/>
    <property type="match status" value="1"/>
</dbReference>
<accession>A0A9X1HZ15</accession>
<evidence type="ECO:0000313" key="1">
    <source>
        <dbReference type="EMBL" id="MCA6079237.1"/>
    </source>
</evidence>
<name>A0A9X1HZ15_9BACT</name>
<organism evidence="1 2">
    <name type="scientific">Fulvivirga sedimenti</name>
    <dbReference type="NCBI Taxonomy" id="2879465"/>
    <lineage>
        <taxon>Bacteria</taxon>
        <taxon>Pseudomonadati</taxon>
        <taxon>Bacteroidota</taxon>
        <taxon>Cytophagia</taxon>
        <taxon>Cytophagales</taxon>
        <taxon>Fulvivirgaceae</taxon>
        <taxon>Fulvivirga</taxon>
    </lineage>
</organism>
<proteinExistence type="predicted"/>
<dbReference type="InterPro" id="IPR018914">
    <property type="entry name" value="DUF2480"/>
</dbReference>
<dbReference type="Proteomes" id="UP001139409">
    <property type="component" value="Unassembled WGS sequence"/>
</dbReference>
<dbReference type="RefSeq" id="WP_225700094.1">
    <property type="nucleotide sequence ID" value="NZ_JAIXNE010000011.1"/>
</dbReference>
<comment type="caution">
    <text evidence="1">The sequence shown here is derived from an EMBL/GenBank/DDBJ whole genome shotgun (WGS) entry which is preliminary data.</text>
</comment>
<sequence length="172" mass="19018">MAETGEIVNRVEKSGLVTINLEEYYHPGERVIWDMADWLFQGLILREKDFRTGLKEVDWSEYDGKNVAITCSADAIIPTWAYMLVATGLEGHAHLVVVGTLETLEYALFDQAVTAIDRDSFAGARVVVKGCGKLPVPDAAYVRLSMHLKPVVASLMFGEPCSTVPVYKRPKG</sequence>
<keyword evidence="2" id="KW-1185">Reference proteome</keyword>